<organism evidence="2 3">
    <name type="scientific">Nocardioides perillae</name>
    <dbReference type="NCBI Taxonomy" id="1119534"/>
    <lineage>
        <taxon>Bacteria</taxon>
        <taxon>Bacillati</taxon>
        <taxon>Actinomycetota</taxon>
        <taxon>Actinomycetes</taxon>
        <taxon>Propionibacteriales</taxon>
        <taxon>Nocardioidaceae</taxon>
        <taxon>Nocardioides</taxon>
    </lineage>
</organism>
<comment type="caution">
    <text evidence="2">The sequence shown here is derived from an EMBL/GenBank/DDBJ whole genome shotgun (WGS) entry which is preliminary data.</text>
</comment>
<dbReference type="RefSeq" id="WP_179517546.1">
    <property type="nucleotide sequence ID" value="NZ_JACCAC010000001.1"/>
</dbReference>
<protein>
    <submittedName>
        <fullName evidence="2">Uncharacterized protein</fullName>
    </submittedName>
</protein>
<dbReference type="EMBL" id="JACCAC010000001">
    <property type="protein sequence ID" value="NYG55036.1"/>
    <property type="molecule type" value="Genomic_DNA"/>
</dbReference>
<evidence type="ECO:0000256" key="1">
    <source>
        <dbReference type="SAM" id="Phobius"/>
    </source>
</evidence>
<feature type="transmembrane region" description="Helical" evidence="1">
    <location>
        <begin position="18"/>
        <end position="41"/>
    </location>
</feature>
<reference evidence="2 3" key="1">
    <citation type="submission" date="2020-07" db="EMBL/GenBank/DDBJ databases">
        <title>Sequencing the genomes of 1000 actinobacteria strains.</title>
        <authorList>
            <person name="Klenk H.-P."/>
        </authorList>
    </citation>
    <scope>NUCLEOTIDE SEQUENCE [LARGE SCALE GENOMIC DNA]</scope>
    <source>
        <strain evidence="2 3">DSM 24552</strain>
    </source>
</reference>
<dbReference type="Proteomes" id="UP000544110">
    <property type="component" value="Unassembled WGS sequence"/>
</dbReference>
<evidence type="ECO:0000313" key="3">
    <source>
        <dbReference type="Proteomes" id="UP000544110"/>
    </source>
</evidence>
<evidence type="ECO:0000313" key="2">
    <source>
        <dbReference type="EMBL" id="NYG55036.1"/>
    </source>
</evidence>
<dbReference type="AlphaFoldDB" id="A0A7Y9RTK0"/>
<gene>
    <name evidence="2" type="ORF">BJ989_001340</name>
</gene>
<name>A0A7Y9RTK0_9ACTN</name>
<keyword evidence="1" id="KW-0812">Transmembrane</keyword>
<keyword evidence="3" id="KW-1185">Reference proteome</keyword>
<accession>A0A7Y9RTK0</accession>
<sequence length="286" mass="30765">MSRPDATPIRRRLELGRLVVGGLLVLVVKAYGAGAAVAVLLSDAETLGGKVDAAVAAVPTLVEEYQRAEYVVENRDEIRDAVDYLDQETPRQEELQRTLDESRETLTDVTTTFDALDRARDAGIGSPFDAADAARDAWESKPSLDALRELEDTAEQLGPVADQVGILLPVYYGGVATVNDNLASDELASTLTVMAAALALAFVVAQGLGFWVRRGRPGVLARALQRLGARTFRSWYVRHAPYALGDPVYAAARERVHRDLLAGAGTLGPEARRELEAYVAGRPPAG</sequence>
<keyword evidence="1" id="KW-1133">Transmembrane helix</keyword>
<proteinExistence type="predicted"/>
<keyword evidence="1" id="KW-0472">Membrane</keyword>
<feature type="transmembrane region" description="Helical" evidence="1">
    <location>
        <begin position="191"/>
        <end position="212"/>
    </location>
</feature>